<gene>
    <name evidence="3" type="ordered locus">Desac_1187</name>
</gene>
<keyword evidence="1" id="KW-1133">Transmembrane helix</keyword>
<dbReference type="eggNOG" id="COG5608">
    <property type="taxonomic scope" value="Bacteria"/>
</dbReference>
<dbReference type="EMBL" id="CP002629">
    <property type="protein sequence ID" value="AEB09049.1"/>
    <property type="molecule type" value="Genomic_DNA"/>
</dbReference>
<organism evidence="3 4">
    <name type="scientific">Desulfobacca acetoxidans (strain ATCC 700848 / DSM 11109 / ASRB2)</name>
    <dbReference type="NCBI Taxonomy" id="880072"/>
    <lineage>
        <taxon>Bacteria</taxon>
        <taxon>Pseudomonadati</taxon>
        <taxon>Thermodesulfobacteriota</taxon>
        <taxon>Desulfobaccia</taxon>
        <taxon>Desulfobaccales</taxon>
        <taxon>Desulfobaccaceae</taxon>
        <taxon>Desulfobacca</taxon>
    </lineage>
</organism>
<dbReference type="InterPro" id="IPR013990">
    <property type="entry name" value="WHy-dom"/>
</dbReference>
<keyword evidence="1" id="KW-0472">Membrane</keyword>
<proteinExistence type="predicted"/>
<dbReference type="Proteomes" id="UP000000483">
    <property type="component" value="Chromosome"/>
</dbReference>
<keyword evidence="1" id="KW-0812">Transmembrane</keyword>
<reference evidence="3 4" key="1">
    <citation type="journal article" date="2011" name="Stand. Genomic Sci.">
        <title>Complete genome sequence of the acetate-degrading sulfate reducer Desulfobacca acetoxidans type strain (ASRB2).</title>
        <authorList>
            <person name="Goker M."/>
            <person name="Teshima H."/>
            <person name="Lapidus A."/>
            <person name="Nolan M."/>
            <person name="Lucas S."/>
            <person name="Hammon N."/>
            <person name="Deshpande S."/>
            <person name="Cheng J.F."/>
            <person name="Tapia R."/>
            <person name="Han C."/>
            <person name="Goodwin L."/>
            <person name="Pitluck S."/>
            <person name="Huntemann M."/>
            <person name="Liolios K."/>
            <person name="Ivanova N."/>
            <person name="Pagani I."/>
            <person name="Mavromatis K."/>
            <person name="Ovchinikova G."/>
            <person name="Pati A."/>
            <person name="Chen A."/>
            <person name="Palaniappan K."/>
            <person name="Land M."/>
            <person name="Hauser L."/>
            <person name="Brambilla E.M."/>
            <person name="Rohde M."/>
            <person name="Spring S."/>
            <person name="Detter J.C."/>
            <person name="Woyke T."/>
            <person name="Bristow J."/>
            <person name="Eisen J.A."/>
            <person name="Markowitz V."/>
            <person name="Hugenholtz P."/>
            <person name="Kyrpides N.C."/>
            <person name="Klenk H.P."/>
        </authorList>
    </citation>
    <scope>NUCLEOTIDE SEQUENCE [LARGE SCALE GENOMIC DNA]</scope>
    <source>
        <strain evidence="4">ATCC 700848 / DSM 11109 / ASRB2</strain>
    </source>
</reference>
<dbReference type="AlphaFoldDB" id="F2NHD3"/>
<evidence type="ECO:0000259" key="2">
    <source>
        <dbReference type="SMART" id="SM00769"/>
    </source>
</evidence>
<evidence type="ECO:0000313" key="4">
    <source>
        <dbReference type="Proteomes" id="UP000000483"/>
    </source>
</evidence>
<reference evidence="4" key="2">
    <citation type="submission" date="2011-03" db="EMBL/GenBank/DDBJ databases">
        <title>The complete genome of Desulfobacca acetoxidans DSM 11109.</title>
        <authorList>
            <consortium name="US DOE Joint Genome Institute (JGI-PGF)"/>
            <person name="Lucas S."/>
            <person name="Copeland A."/>
            <person name="Lapidus A."/>
            <person name="Bruce D."/>
            <person name="Goodwin L."/>
            <person name="Pitluck S."/>
            <person name="Peters L."/>
            <person name="Kyrpides N."/>
            <person name="Mavromatis K."/>
            <person name="Ivanova N."/>
            <person name="Ovchinnikova G."/>
            <person name="Teshima H."/>
            <person name="Detter J.C."/>
            <person name="Han C."/>
            <person name="Land M."/>
            <person name="Hauser L."/>
            <person name="Markowitz V."/>
            <person name="Cheng J.-F."/>
            <person name="Hugenholtz P."/>
            <person name="Woyke T."/>
            <person name="Wu D."/>
            <person name="Spring S."/>
            <person name="Schueler E."/>
            <person name="Brambilla E."/>
            <person name="Klenk H.-P."/>
            <person name="Eisen J.A."/>
        </authorList>
    </citation>
    <scope>NUCLEOTIDE SEQUENCE [LARGE SCALE GENOMIC DNA]</scope>
    <source>
        <strain evidence="4">ATCC 700848 / DSM 11109 / ASRB2</strain>
    </source>
</reference>
<keyword evidence="4" id="KW-1185">Reference proteome</keyword>
<dbReference type="HOGENOM" id="CLU_1515523_0_0_7"/>
<accession>F2NHD3</accession>
<dbReference type="SUPFAM" id="SSF117070">
    <property type="entry name" value="LEA14-like"/>
    <property type="match status" value="1"/>
</dbReference>
<protein>
    <submittedName>
        <fullName evidence="3">Water Stress and Hypersensitive response domain-containing protein</fullName>
    </submittedName>
</protein>
<evidence type="ECO:0000256" key="1">
    <source>
        <dbReference type="SAM" id="Phobius"/>
    </source>
</evidence>
<dbReference type="Pfam" id="PF03168">
    <property type="entry name" value="LEA_2"/>
    <property type="match status" value="1"/>
</dbReference>
<sequence length="177" mass="19461">MSKLFYGPPPVVSVFFWCVILINLMTGCGVRELASGKLAPPEVGFQGLTIYPPESECWPLSARVQLTNPNPEPMRILGYDYEVALEGENLVQGDSTDAITLPAGGTNQVDIPILLKLPAIPKTLGVLLRQEKLRYEIAGGFRLASLLGGMKVPFRFRGEITRQEGLERLRAYLGSKE</sequence>
<dbReference type="Gene3D" id="2.60.40.1820">
    <property type="match status" value="1"/>
</dbReference>
<evidence type="ECO:0000313" key="3">
    <source>
        <dbReference type="EMBL" id="AEB09049.1"/>
    </source>
</evidence>
<dbReference type="RefSeq" id="WP_013706161.1">
    <property type="nucleotide sequence ID" value="NC_015388.1"/>
</dbReference>
<name>F2NHD3_DESAR</name>
<dbReference type="KEGG" id="dao:Desac_1187"/>
<dbReference type="OrthoDB" id="6196336at2"/>
<dbReference type="SMART" id="SM00769">
    <property type="entry name" value="WHy"/>
    <property type="match status" value="1"/>
</dbReference>
<dbReference type="InterPro" id="IPR004864">
    <property type="entry name" value="LEA_2"/>
</dbReference>
<dbReference type="GO" id="GO:0009269">
    <property type="term" value="P:response to desiccation"/>
    <property type="evidence" value="ECO:0007669"/>
    <property type="project" value="InterPro"/>
</dbReference>
<dbReference type="PROSITE" id="PS51257">
    <property type="entry name" value="PROKAR_LIPOPROTEIN"/>
    <property type="match status" value="1"/>
</dbReference>
<feature type="transmembrane region" description="Helical" evidence="1">
    <location>
        <begin position="12"/>
        <end position="30"/>
    </location>
</feature>
<feature type="domain" description="Water stress and hypersensitive response" evidence="2">
    <location>
        <begin position="43"/>
        <end position="161"/>
    </location>
</feature>